<sequence length="198" mass="23235">MSKFVEQRACIKSIWLRDLVINNRRLTIRDLSESVGISKGSVNTILKDVLGLKWVKSRLVPKCLNLFEKQNRVEVCKSMLADYAVKMKSIITGDETWIYVFDPETTDQSSEYRSPNEPSPKKSRQSRSKIKVMLTVFFDYRGVVHQEFLPKGQTVNKEYYLSVMRRLRNSIRRKRPDLWKNNSWFLHHDNAPSHTAII</sequence>
<evidence type="ECO:0000313" key="1">
    <source>
        <dbReference type="EnsemblMetazoa" id="AARA005824-PA"/>
    </source>
</evidence>
<dbReference type="AlphaFoldDB" id="A0A182HWZ5"/>
<dbReference type="Proteomes" id="UP000075840">
    <property type="component" value="Unassembled WGS sequence"/>
</dbReference>
<dbReference type="InterPro" id="IPR036397">
    <property type="entry name" value="RNaseH_sf"/>
</dbReference>
<dbReference type="Pfam" id="PF13412">
    <property type="entry name" value="HTH_24"/>
    <property type="match status" value="1"/>
</dbReference>
<dbReference type="InterPro" id="IPR052709">
    <property type="entry name" value="Transposase-MT_Hybrid"/>
</dbReference>
<dbReference type="PANTHER" id="PTHR46060">
    <property type="entry name" value="MARINER MOS1 TRANSPOSASE-LIKE PROTEIN"/>
    <property type="match status" value="1"/>
</dbReference>
<name>A0A182HWZ5_ANOAR</name>
<dbReference type="EMBL" id="APCN01007168">
    <property type="status" value="NOT_ANNOTATED_CDS"/>
    <property type="molecule type" value="Genomic_DNA"/>
</dbReference>
<dbReference type="EnsemblMetazoa" id="AARA005824-RA">
    <property type="protein sequence ID" value="AARA005824-PA"/>
    <property type="gene ID" value="AARA005824"/>
</dbReference>
<dbReference type="Pfam" id="PF01359">
    <property type="entry name" value="Transposase_1"/>
    <property type="match status" value="1"/>
</dbReference>
<reference evidence="1" key="1">
    <citation type="submission" date="2022-08" db="UniProtKB">
        <authorList>
            <consortium name="EnsemblMetazoa"/>
        </authorList>
    </citation>
    <scope>IDENTIFICATION</scope>
    <source>
        <strain evidence="1">Dongola</strain>
    </source>
</reference>
<dbReference type="GO" id="GO:0003676">
    <property type="term" value="F:nucleic acid binding"/>
    <property type="evidence" value="ECO:0007669"/>
    <property type="project" value="InterPro"/>
</dbReference>
<dbReference type="Gene3D" id="3.30.420.10">
    <property type="entry name" value="Ribonuclease H-like superfamily/Ribonuclease H"/>
    <property type="match status" value="1"/>
</dbReference>
<dbReference type="InterPro" id="IPR001888">
    <property type="entry name" value="Transposase_1"/>
</dbReference>
<evidence type="ECO:0008006" key="3">
    <source>
        <dbReference type="Google" id="ProtNLM"/>
    </source>
</evidence>
<dbReference type="PANTHER" id="PTHR46060:SF1">
    <property type="entry name" value="MARINER MOS1 TRANSPOSASE-LIKE PROTEIN"/>
    <property type="match status" value="1"/>
</dbReference>
<accession>A0A182HWZ5</accession>
<organism evidence="1 2">
    <name type="scientific">Anopheles arabiensis</name>
    <name type="common">Mosquito</name>
    <dbReference type="NCBI Taxonomy" id="7173"/>
    <lineage>
        <taxon>Eukaryota</taxon>
        <taxon>Metazoa</taxon>
        <taxon>Ecdysozoa</taxon>
        <taxon>Arthropoda</taxon>
        <taxon>Hexapoda</taxon>
        <taxon>Insecta</taxon>
        <taxon>Pterygota</taxon>
        <taxon>Neoptera</taxon>
        <taxon>Endopterygota</taxon>
        <taxon>Diptera</taxon>
        <taxon>Nematocera</taxon>
        <taxon>Culicoidea</taxon>
        <taxon>Culicidae</taxon>
        <taxon>Anophelinae</taxon>
        <taxon>Anopheles</taxon>
    </lineage>
</organism>
<dbReference type="VEuPathDB" id="VectorBase:AARA005824"/>
<protein>
    <recommendedName>
        <fullName evidence="3">Mariner transposase</fullName>
    </recommendedName>
</protein>
<keyword evidence="2" id="KW-1185">Reference proteome</keyword>
<proteinExistence type="predicted"/>
<evidence type="ECO:0000313" key="2">
    <source>
        <dbReference type="Proteomes" id="UP000075840"/>
    </source>
</evidence>